<dbReference type="Proteomes" id="UP000198823">
    <property type="component" value="Unassembled WGS sequence"/>
</dbReference>
<feature type="coiled-coil region" evidence="1">
    <location>
        <begin position="20"/>
        <end position="54"/>
    </location>
</feature>
<proteinExistence type="predicted"/>
<evidence type="ECO:0000256" key="1">
    <source>
        <dbReference type="SAM" id="Coils"/>
    </source>
</evidence>
<feature type="coiled-coil region" evidence="1">
    <location>
        <begin position="272"/>
        <end position="310"/>
    </location>
</feature>
<evidence type="ECO:0000313" key="2">
    <source>
        <dbReference type="EMBL" id="SDD77229.1"/>
    </source>
</evidence>
<name>A0A1G6XG83_9BACL</name>
<sequence>MMREAIYDRQTELRMRMTERDRMKKRYEAKEAERAEAKRNYDRLKARLTKEQQDVLKLGQFSFANKFRQLTGKMDEIMEKELNEAAEAELKFNEAEKVLMDLEEETAALKQELDRPDYEFLDDDWEAFVQEKELWMRNNDETAVKKLQQVADERAMLQSLRREIEEAIHAGQDAGRVLQSAMSQLGNAEGMSMWDTFLGGGMIVTAMKYSSINSSDDKIHRAQRALRRFQSELADVEEFDRQRLTVNKGDFLNFTDFFFDNMFTDWMVHSRITDAKGELDRVLADVERVLRELRDRLTRTDEEIARLAAREQEIILS</sequence>
<evidence type="ECO:0000313" key="3">
    <source>
        <dbReference type="Proteomes" id="UP000198823"/>
    </source>
</evidence>
<dbReference type="RefSeq" id="WP_092092773.1">
    <property type="nucleotide sequence ID" value="NZ_FNAR01000001.1"/>
</dbReference>
<keyword evidence="1" id="KW-0175">Coiled coil</keyword>
<accession>A0A1G6XG83</accession>
<organism evidence="2 3">
    <name type="scientific">Bhargavaea beijingensis</name>
    <dbReference type="NCBI Taxonomy" id="426756"/>
    <lineage>
        <taxon>Bacteria</taxon>
        <taxon>Bacillati</taxon>
        <taxon>Bacillota</taxon>
        <taxon>Bacilli</taxon>
        <taxon>Bacillales</taxon>
        <taxon>Caryophanaceae</taxon>
        <taxon>Bhargavaea</taxon>
    </lineage>
</organism>
<feature type="coiled-coil region" evidence="1">
    <location>
        <begin position="212"/>
        <end position="239"/>
    </location>
</feature>
<protein>
    <submittedName>
        <fullName evidence="2">Uncharacterized protein</fullName>
    </submittedName>
</protein>
<feature type="coiled-coil region" evidence="1">
    <location>
        <begin position="78"/>
        <end position="112"/>
    </location>
</feature>
<reference evidence="2 3" key="1">
    <citation type="submission" date="2016-10" db="EMBL/GenBank/DDBJ databases">
        <authorList>
            <person name="de Groot N.N."/>
        </authorList>
    </citation>
    <scope>NUCLEOTIDE SEQUENCE [LARGE SCALE GENOMIC DNA]</scope>
    <source>
        <strain evidence="2 3">CGMCC 1.6762</strain>
    </source>
</reference>
<dbReference type="AlphaFoldDB" id="A0A1G6XG83"/>
<dbReference type="OrthoDB" id="3540923at2"/>
<dbReference type="STRING" id="426756.SAMN04488126_10149"/>
<dbReference type="EMBL" id="FNAR01000001">
    <property type="protein sequence ID" value="SDD77229.1"/>
    <property type="molecule type" value="Genomic_DNA"/>
</dbReference>
<gene>
    <name evidence="2" type="ORF">SAMN04488126_10149</name>
</gene>